<dbReference type="PROSITE" id="PS51257">
    <property type="entry name" value="PROKAR_LIPOPROTEIN"/>
    <property type="match status" value="1"/>
</dbReference>
<dbReference type="RefSeq" id="WP_108115684.1">
    <property type="nucleotide sequence ID" value="NZ_QBKT01000007.1"/>
</dbReference>
<dbReference type="Pfam" id="PF14092">
    <property type="entry name" value="DUF4270"/>
    <property type="match status" value="1"/>
</dbReference>
<dbReference type="Proteomes" id="UP000244090">
    <property type="component" value="Unassembled WGS sequence"/>
</dbReference>
<keyword evidence="3" id="KW-1185">Reference proteome</keyword>
<dbReference type="OrthoDB" id="1466062at2"/>
<comment type="caution">
    <text evidence="2">The sequence shown here is derived from an EMBL/GenBank/DDBJ whole genome shotgun (WGS) entry which is preliminary data.</text>
</comment>
<organism evidence="2 3">
    <name type="scientific">Kordia periserrulae</name>
    <dbReference type="NCBI Taxonomy" id="701523"/>
    <lineage>
        <taxon>Bacteria</taxon>
        <taxon>Pseudomonadati</taxon>
        <taxon>Bacteroidota</taxon>
        <taxon>Flavobacteriia</taxon>
        <taxon>Flavobacteriales</taxon>
        <taxon>Flavobacteriaceae</taxon>
        <taxon>Kordia</taxon>
    </lineage>
</organism>
<keyword evidence="1" id="KW-0732">Signal</keyword>
<feature type="chain" id="PRO_5015551408" evidence="1">
    <location>
        <begin position="26"/>
        <end position="546"/>
    </location>
</feature>
<evidence type="ECO:0000313" key="2">
    <source>
        <dbReference type="EMBL" id="PTX60064.1"/>
    </source>
</evidence>
<accession>A0A2T6BVG0</accession>
<sequence length="546" mass="60907">MNKFKKTLVSGLVVLSMVLGFIACDDDFSTVGDEVIENNNFSTNLFADTQVTAYNKRLGPVQGNALPVYQLGKNVDPVYGTTFSELTIQASLIAGTENPRFGDKTQEQEDEDLTDFEEMEIVTEVWLNIPYFSTNTLNDDGEIEVEVDSIFGDVTQPFNLKVQELTYFLRAFDEDGEPQIYFSNEDFSTRVGQTLYENPAYEINLEQIEVEQTDVNGAAVLDENGDPIIEETLSPRIRVPLDTDFFQQRIIDNEGSVKLSNNNVFRAEDLFRGIHITAEGAEALMVLDIQNATIEINYNYQKVDTQGNTDSSDDTVETEKSSFNLSLSSANIINTFNTPTFTQDVTASNDNLFLKGGEGSMSIIELFGPDTDGNGVADQLEEIRENGWLINDANLVFYVNNNEQVADAVDPQRIYLYNMDDNVPLFDYFIDESVNPVSAALSKAVHGGILERDDDGEALRYKIRITEHINNLVRKDSTNVKLGLVTSSDIRVIATGEIETASTEEEFVPIVSIMNPFGTVLYGSTPAVPEDKRLKLEIFYTIPETN</sequence>
<dbReference type="AlphaFoldDB" id="A0A2T6BVG0"/>
<dbReference type="InterPro" id="IPR025366">
    <property type="entry name" value="DUF4270"/>
</dbReference>
<gene>
    <name evidence="2" type="ORF">C8N46_10770</name>
</gene>
<dbReference type="EMBL" id="QBKT01000007">
    <property type="protein sequence ID" value="PTX60064.1"/>
    <property type="molecule type" value="Genomic_DNA"/>
</dbReference>
<evidence type="ECO:0000313" key="3">
    <source>
        <dbReference type="Proteomes" id="UP000244090"/>
    </source>
</evidence>
<evidence type="ECO:0000256" key="1">
    <source>
        <dbReference type="SAM" id="SignalP"/>
    </source>
</evidence>
<protein>
    <submittedName>
        <fullName evidence="2">Uncharacterized protein DUF4270</fullName>
    </submittedName>
</protein>
<name>A0A2T6BVG0_9FLAO</name>
<proteinExistence type="predicted"/>
<feature type="signal peptide" evidence="1">
    <location>
        <begin position="1"/>
        <end position="25"/>
    </location>
</feature>
<reference evidence="2 3" key="1">
    <citation type="submission" date="2018-04" db="EMBL/GenBank/DDBJ databases">
        <title>Genomic Encyclopedia of Archaeal and Bacterial Type Strains, Phase II (KMG-II): from individual species to whole genera.</title>
        <authorList>
            <person name="Goeker M."/>
        </authorList>
    </citation>
    <scope>NUCLEOTIDE SEQUENCE [LARGE SCALE GENOMIC DNA]</scope>
    <source>
        <strain evidence="2 3">DSM 25731</strain>
    </source>
</reference>